<evidence type="ECO:0000313" key="3">
    <source>
        <dbReference type="EMBL" id="GAA2131696.1"/>
    </source>
</evidence>
<dbReference type="Proteomes" id="UP001500575">
    <property type="component" value="Unassembled WGS sequence"/>
</dbReference>
<evidence type="ECO:0000313" key="4">
    <source>
        <dbReference type="Proteomes" id="UP001500575"/>
    </source>
</evidence>
<feature type="transmembrane region" description="Helical" evidence="1">
    <location>
        <begin position="199"/>
        <end position="217"/>
    </location>
</feature>
<organism evidence="3 4">
    <name type="scientific">Nocardioides bigeumensis</name>
    <dbReference type="NCBI Taxonomy" id="433657"/>
    <lineage>
        <taxon>Bacteria</taxon>
        <taxon>Bacillati</taxon>
        <taxon>Actinomycetota</taxon>
        <taxon>Actinomycetes</taxon>
        <taxon>Propionibacteriales</taxon>
        <taxon>Nocardioidaceae</taxon>
        <taxon>Nocardioides</taxon>
    </lineage>
</organism>
<comment type="caution">
    <text evidence="3">The sequence shown here is derived from an EMBL/GenBank/DDBJ whole genome shotgun (WGS) entry which is preliminary data.</text>
</comment>
<keyword evidence="1" id="KW-0812">Transmembrane</keyword>
<feature type="transmembrane region" description="Helical" evidence="1">
    <location>
        <begin position="126"/>
        <end position="148"/>
    </location>
</feature>
<feature type="transmembrane region" description="Helical" evidence="1">
    <location>
        <begin position="160"/>
        <end position="187"/>
    </location>
</feature>
<feature type="transmembrane region" description="Helical" evidence="1">
    <location>
        <begin position="85"/>
        <end position="106"/>
    </location>
</feature>
<reference evidence="3 4" key="1">
    <citation type="journal article" date="2019" name="Int. J. Syst. Evol. Microbiol.">
        <title>The Global Catalogue of Microorganisms (GCM) 10K type strain sequencing project: providing services to taxonomists for standard genome sequencing and annotation.</title>
        <authorList>
            <consortium name="The Broad Institute Genomics Platform"/>
            <consortium name="The Broad Institute Genome Sequencing Center for Infectious Disease"/>
            <person name="Wu L."/>
            <person name="Ma J."/>
        </authorList>
    </citation>
    <scope>NUCLEOTIDE SEQUENCE [LARGE SCALE GENOMIC DNA]</scope>
    <source>
        <strain evidence="3 4">JCM 16021</strain>
    </source>
</reference>
<dbReference type="Pfam" id="PF02517">
    <property type="entry name" value="Rce1-like"/>
    <property type="match status" value="1"/>
</dbReference>
<name>A0ABN2YSA2_9ACTN</name>
<protein>
    <submittedName>
        <fullName evidence="3">Type II CAAX endopeptidase family protein</fullName>
    </submittedName>
</protein>
<accession>A0ABN2YSA2</accession>
<feature type="transmembrane region" description="Helical" evidence="1">
    <location>
        <begin position="42"/>
        <end position="64"/>
    </location>
</feature>
<dbReference type="RefSeq" id="WP_344305155.1">
    <property type="nucleotide sequence ID" value="NZ_BAAAQQ010000013.1"/>
</dbReference>
<keyword evidence="1" id="KW-1133">Transmembrane helix</keyword>
<evidence type="ECO:0000256" key="1">
    <source>
        <dbReference type="SAM" id="Phobius"/>
    </source>
</evidence>
<dbReference type="EMBL" id="BAAAQQ010000013">
    <property type="protein sequence ID" value="GAA2131696.1"/>
    <property type="molecule type" value="Genomic_DNA"/>
</dbReference>
<dbReference type="InterPro" id="IPR003675">
    <property type="entry name" value="Rce1/LyrA-like_dom"/>
</dbReference>
<evidence type="ECO:0000259" key="2">
    <source>
        <dbReference type="Pfam" id="PF02517"/>
    </source>
</evidence>
<gene>
    <name evidence="3" type="ORF">GCM10009843_35500</name>
</gene>
<feature type="transmembrane region" description="Helical" evidence="1">
    <location>
        <begin position="17"/>
        <end position="36"/>
    </location>
</feature>
<feature type="domain" description="CAAX prenyl protease 2/Lysostaphin resistance protein A-like" evidence="2">
    <location>
        <begin position="123"/>
        <end position="206"/>
    </location>
</feature>
<keyword evidence="4" id="KW-1185">Reference proteome</keyword>
<sequence length="218" mass="23406">MPRDHVETESAFRRRRIVVGFTLLVGAALLGVSLNLEPGDDRFYVLTVLLAATWAVGTLVAGPVHLGWAHTRSATRHARPIVQPVALGLLAVGVFSAGAVIVAQVPLLRDQVDEVLDHARFASLPVVALITLVNGLAEEVFFRGALYAALRSRQVLWSTLFYTLATVATANVMLIFAAAVLGLLVGLQRRVTGGVLGPMIIHVVWSMSMLFLLPVLVS</sequence>
<proteinExistence type="predicted"/>
<keyword evidence="1" id="KW-0472">Membrane</keyword>